<gene>
    <name evidence="2" type="ORF">GGP61_002291</name>
    <name evidence="3" type="ORF">GGQ01_001382</name>
</gene>
<evidence type="ECO:0000313" key="3">
    <source>
        <dbReference type="EMBL" id="MCS4036322.1"/>
    </source>
</evidence>
<name>A0A840DA14_9BACT</name>
<organism evidence="2 4">
    <name type="scientific">Salinibacter ruber</name>
    <dbReference type="NCBI Taxonomy" id="146919"/>
    <lineage>
        <taxon>Bacteria</taxon>
        <taxon>Pseudomonadati</taxon>
        <taxon>Rhodothermota</taxon>
        <taxon>Rhodothermia</taxon>
        <taxon>Rhodothermales</taxon>
        <taxon>Salinibacteraceae</taxon>
        <taxon>Salinibacter</taxon>
    </lineage>
</organism>
<dbReference type="Proteomes" id="UP001155057">
    <property type="component" value="Unassembled WGS sequence"/>
</dbReference>
<evidence type="ECO:0000313" key="2">
    <source>
        <dbReference type="EMBL" id="MCS3710671.1"/>
    </source>
</evidence>
<keyword evidence="1" id="KW-0732">Signal</keyword>
<evidence type="ECO:0000313" key="4">
    <source>
        <dbReference type="Proteomes" id="UP001155057"/>
    </source>
</evidence>
<feature type="chain" id="PRO_5041182754" evidence="1">
    <location>
        <begin position="28"/>
        <end position="211"/>
    </location>
</feature>
<proteinExistence type="predicted"/>
<dbReference type="InterPro" id="IPR008869">
    <property type="entry name" value="MlaC/ttg2D"/>
</dbReference>
<dbReference type="AlphaFoldDB" id="A0A840DA14"/>
<dbReference type="Gene3D" id="3.10.450.710">
    <property type="entry name" value="Tgt2/MlaC"/>
    <property type="match status" value="1"/>
</dbReference>
<sequence>MTRLRRSLSVLFTVLLLLSGGAPTAFGQGESATAAEIRQMLEQRDQEIKSILGETDDYTAEQRAQLKELVNGVIDFRVMGQRALGPHWEDLGEDQRDEFVSVFREVVRAQSMGDLGVYNSAVTYDQIDVQRDSAFVRTQTTYEGRTTAVEYVLERREDEWRAEDIIIDGVSTVEGYARSFQTVVRKRGFDSLMKSLRKKRDEVTDTSETGR</sequence>
<dbReference type="Pfam" id="PF05494">
    <property type="entry name" value="MlaC"/>
    <property type="match status" value="1"/>
</dbReference>
<dbReference type="PANTHER" id="PTHR36573:SF1">
    <property type="entry name" value="INTERMEMBRANE PHOSPHOLIPID TRANSPORT SYSTEM BINDING PROTEIN MLAC"/>
    <property type="match status" value="1"/>
</dbReference>
<protein>
    <submittedName>
        <fullName evidence="2">Phospholipid transport system substrate-binding protein</fullName>
    </submittedName>
</protein>
<accession>A0A840DA14</accession>
<dbReference type="Proteomes" id="UP001155040">
    <property type="component" value="Unassembled WGS sequence"/>
</dbReference>
<dbReference type="EMBL" id="JANUAE010000008">
    <property type="protein sequence ID" value="MCS3710671.1"/>
    <property type="molecule type" value="Genomic_DNA"/>
</dbReference>
<reference evidence="2" key="1">
    <citation type="submission" date="2022-08" db="EMBL/GenBank/DDBJ databases">
        <title>Genomic Encyclopedia of Type Strains, Phase V (KMG-V): Genome sequencing to study the core and pangenomes of soil and plant-associated prokaryotes.</title>
        <authorList>
            <person name="Whitman W."/>
        </authorList>
    </citation>
    <scope>NUCLEOTIDE SEQUENCE</scope>
    <source>
        <strain evidence="3">SP3012</strain>
        <strain evidence="2">SP3049</strain>
    </source>
</reference>
<dbReference type="PANTHER" id="PTHR36573">
    <property type="entry name" value="INTERMEMBRANE PHOSPHOLIPID TRANSPORT SYSTEM BINDING PROTEIN MLAC"/>
    <property type="match status" value="1"/>
</dbReference>
<dbReference type="RefSeq" id="WP_013062891.1">
    <property type="nucleotide sequence ID" value="NZ_CALTRY010000001.1"/>
</dbReference>
<evidence type="ECO:0000256" key="1">
    <source>
        <dbReference type="SAM" id="SignalP"/>
    </source>
</evidence>
<dbReference type="EMBL" id="JANUBF010000007">
    <property type="protein sequence ID" value="MCS4036322.1"/>
    <property type="molecule type" value="Genomic_DNA"/>
</dbReference>
<comment type="caution">
    <text evidence="2">The sequence shown here is derived from an EMBL/GenBank/DDBJ whole genome shotgun (WGS) entry which is preliminary data.</text>
</comment>
<feature type="signal peptide" evidence="1">
    <location>
        <begin position="1"/>
        <end position="27"/>
    </location>
</feature>
<dbReference type="InterPro" id="IPR042245">
    <property type="entry name" value="Tgt2/MlaC_sf"/>
</dbReference>